<feature type="region of interest" description="Disordered" evidence="2">
    <location>
        <begin position="150"/>
        <end position="176"/>
    </location>
</feature>
<keyword evidence="4" id="KW-1185">Reference proteome</keyword>
<feature type="compositionally biased region" description="Basic and acidic residues" evidence="2">
    <location>
        <begin position="450"/>
        <end position="463"/>
    </location>
</feature>
<feature type="coiled-coil region" evidence="1">
    <location>
        <begin position="352"/>
        <end position="399"/>
    </location>
</feature>
<feature type="region of interest" description="Disordered" evidence="2">
    <location>
        <begin position="586"/>
        <end position="628"/>
    </location>
</feature>
<accession>A0AAW0NVN5</accession>
<dbReference type="EMBL" id="JBBPFD010000011">
    <property type="protein sequence ID" value="KAK7907106.1"/>
    <property type="molecule type" value="Genomic_DNA"/>
</dbReference>
<evidence type="ECO:0008006" key="5">
    <source>
        <dbReference type="Google" id="ProtNLM"/>
    </source>
</evidence>
<protein>
    <recommendedName>
        <fullName evidence="5">Trichohyalin-plectin-homology domain-containing protein</fullName>
    </recommendedName>
</protein>
<reference evidence="4" key="1">
    <citation type="submission" date="2024-04" db="EMBL/GenBank/DDBJ databases">
        <title>Salinicola lusitanus LLJ914,a marine bacterium isolated from the Okinawa Trough.</title>
        <authorList>
            <person name="Li J."/>
        </authorList>
    </citation>
    <scope>NUCLEOTIDE SEQUENCE [LARGE SCALE GENOMIC DNA]</scope>
</reference>
<feature type="coiled-coil region" evidence="1">
    <location>
        <begin position="85"/>
        <end position="112"/>
    </location>
</feature>
<gene>
    <name evidence="3" type="ORF">WMY93_015718</name>
</gene>
<feature type="region of interest" description="Disordered" evidence="2">
    <location>
        <begin position="446"/>
        <end position="465"/>
    </location>
</feature>
<feature type="compositionally biased region" description="Basic and acidic residues" evidence="2">
    <location>
        <begin position="150"/>
        <end position="159"/>
    </location>
</feature>
<sequence length="666" mass="78095">MEKLYEKAGYKPSEISALRMKVHESMRSKQEEDKKRVEHLDLLVAQREGRLKEEKQKVLEASNFKTLEETHDYAELKSAVLLSKIDQENRALLRLKREREEKEKAARESRCEYLGGMLPCHKEVARAAQEREEKKRQLLESVNSFNKKSAEQKVIEKKQKPSALPHYDQEDEHASKLRSQAALHDIFTECVLLKHKRLEKEKKEMAEREAQWRNAQADMESKYQLRRLQALERLQQKQQGKEMAGFKLDIFKKEQEVKVRKEEAHREEFLRIKQQQLLKNEQEKLAKKTASNREIATYWRKQVQTKEERKREELKFHQELRDKERPLLDPKQRNVEQSRRVLMQYEQHNSSMIALRNAVEKQRKTREREEEEREVERQREKYTQFQECMEKEIEKAEADQRIVTPLLNLRRKQEARDKLICFYKDNKMLVVPRLCSGKSRQMISDEDCDRETLTSDQTEKNQDTDTWVDSGEVSCEEVTFESDKMLNGSIEISPPSEITKKDDTQLRKCVLKKTSMHDNSFDSITRQSASNNAQQLAKIPALLMKPQESANRTKMLPYVIQEKQPLTDPKPAATVNLVFADQVSNQDNKSKNAKMPPIQSLKNTTAPSRNFSSGFARNGSTSHRNFVSPSLRQSGLIPITQSQHSTNDIPVQVLPLQPVPRQHKKI</sequence>
<evidence type="ECO:0000313" key="4">
    <source>
        <dbReference type="Proteomes" id="UP001460270"/>
    </source>
</evidence>
<name>A0AAW0NVN5_9GOBI</name>
<keyword evidence="1" id="KW-0175">Coiled coil</keyword>
<dbReference type="AlphaFoldDB" id="A0AAW0NVN5"/>
<organism evidence="3 4">
    <name type="scientific">Mugilogobius chulae</name>
    <name type="common">yellowstripe goby</name>
    <dbReference type="NCBI Taxonomy" id="88201"/>
    <lineage>
        <taxon>Eukaryota</taxon>
        <taxon>Metazoa</taxon>
        <taxon>Chordata</taxon>
        <taxon>Craniata</taxon>
        <taxon>Vertebrata</taxon>
        <taxon>Euteleostomi</taxon>
        <taxon>Actinopterygii</taxon>
        <taxon>Neopterygii</taxon>
        <taxon>Teleostei</taxon>
        <taxon>Neoteleostei</taxon>
        <taxon>Acanthomorphata</taxon>
        <taxon>Gobiaria</taxon>
        <taxon>Gobiiformes</taxon>
        <taxon>Gobioidei</taxon>
        <taxon>Gobiidae</taxon>
        <taxon>Gobionellinae</taxon>
        <taxon>Mugilogobius</taxon>
    </lineage>
</organism>
<dbReference type="Proteomes" id="UP001460270">
    <property type="component" value="Unassembled WGS sequence"/>
</dbReference>
<feature type="compositionally biased region" description="Polar residues" evidence="2">
    <location>
        <begin position="600"/>
        <end position="628"/>
    </location>
</feature>
<comment type="caution">
    <text evidence="3">The sequence shown here is derived from an EMBL/GenBank/DDBJ whole genome shotgun (WGS) entry which is preliminary data.</text>
</comment>
<evidence type="ECO:0000256" key="1">
    <source>
        <dbReference type="SAM" id="Coils"/>
    </source>
</evidence>
<evidence type="ECO:0000256" key="2">
    <source>
        <dbReference type="SAM" id="MobiDB-lite"/>
    </source>
</evidence>
<evidence type="ECO:0000313" key="3">
    <source>
        <dbReference type="EMBL" id="KAK7907106.1"/>
    </source>
</evidence>
<proteinExistence type="predicted"/>